<dbReference type="GO" id="GO:0003677">
    <property type="term" value="F:DNA binding"/>
    <property type="evidence" value="ECO:0007669"/>
    <property type="project" value="InterPro"/>
</dbReference>
<comment type="caution">
    <text evidence="3">The sequence shown here is derived from an EMBL/GenBank/DDBJ whole genome shotgun (WGS) entry which is preliminary data.</text>
</comment>
<dbReference type="Gene3D" id="1.10.260.40">
    <property type="entry name" value="lambda repressor-like DNA-binding domains"/>
    <property type="match status" value="1"/>
</dbReference>
<organism evidence="3 4">
    <name type="scientific">Pseudothauera rhizosphaerae</name>
    <dbReference type="NCBI Taxonomy" id="2565932"/>
    <lineage>
        <taxon>Bacteria</taxon>
        <taxon>Pseudomonadati</taxon>
        <taxon>Pseudomonadota</taxon>
        <taxon>Betaproteobacteria</taxon>
        <taxon>Rhodocyclales</taxon>
        <taxon>Zoogloeaceae</taxon>
        <taxon>Pseudothauera</taxon>
    </lineage>
</organism>
<dbReference type="EMBL" id="SSOD01000006">
    <property type="protein sequence ID" value="THF61758.1"/>
    <property type="molecule type" value="Genomic_DNA"/>
</dbReference>
<dbReference type="AlphaFoldDB" id="A0A4S4APZ2"/>
<evidence type="ECO:0000259" key="2">
    <source>
        <dbReference type="PROSITE" id="PS50943"/>
    </source>
</evidence>
<name>A0A4S4APZ2_9RHOO</name>
<keyword evidence="4" id="KW-1185">Reference proteome</keyword>
<dbReference type="PROSITE" id="PS50943">
    <property type="entry name" value="HTH_CROC1"/>
    <property type="match status" value="1"/>
</dbReference>
<evidence type="ECO:0000313" key="4">
    <source>
        <dbReference type="Proteomes" id="UP000307956"/>
    </source>
</evidence>
<proteinExistence type="predicted"/>
<dbReference type="Pfam" id="PF01381">
    <property type="entry name" value="HTH_3"/>
    <property type="match status" value="1"/>
</dbReference>
<evidence type="ECO:0000313" key="3">
    <source>
        <dbReference type="EMBL" id="THF61758.1"/>
    </source>
</evidence>
<dbReference type="CDD" id="cd00093">
    <property type="entry name" value="HTH_XRE"/>
    <property type="match status" value="1"/>
</dbReference>
<dbReference type="InterPro" id="IPR001387">
    <property type="entry name" value="Cro/C1-type_HTH"/>
</dbReference>
<accession>A0A4S4APZ2</accession>
<dbReference type="InterPro" id="IPR010982">
    <property type="entry name" value="Lambda_DNA-bd_dom_sf"/>
</dbReference>
<sequence>MPNALHRPQYGILCSLLVSARERAGLTQEAVARALGKPQSFVSKYERGARRLDVTEFVEVALVLGADPAELMAAYRSGIESSSLLSDIAASADGPRRSTRGRGAAKRGGGR</sequence>
<feature type="region of interest" description="Disordered" evidence="1">
    <location>
        <begin position="89"/>
        <end position="111"/>
    </location>
</feature>
<feature type="domain" description="HTH cro/C1-type" evidence="2">
    <location>
        <begin position="17"/>
        <end position="71"/>
    </location>
</feature>
<dbReference type="Proteomes" id="UP000307956">
    <property type="component" value="Unassembled WGS sequence"/>
</dbReference>
<dbReference type="SUPFAM" id="SSF47413">
    <property type="entry name" value="lambda repressor-like DNA-binding domains"/>
    <property type="match status" value="1"/>
</dbReference>
<gene>
    <name evidence="3" type="ORF">E6O51_09950</name>
</gene>
<dbReference type="OrthoDB" id="9803379at2"/>
<reference evidence="3 4" key="1">
    <citation type="submission" date="2019-04" db="EMBL/GenBank/DDBJ databases">
        <title>Azoarcus rhizosphaerae sp. nov. isolated from rhizosphere of Ficus religiosa.</title>
        <authorList>
            <person name="Lin S.-Y."/>
            <person name="Hameed A."/>
            <person name="Hsu Y.-H."/>
            <person name="Young C.-C."/>
        </authorList>
    </citation>
    <scope>NUCLEOTIDE SEQUENCE [LARGE SCALE GENOMIC DNA]</scope>
    <source>
        <strain evidence="3 4">CC-YHH848</strain>
    </source>
</reference>
<feature type="compositionally biased region" description="Basic residues" evidence="1">
    <location>
        <begin position="97"/>
        <end position="111"/>
    </location>
</feature>
<dbReference type="SMART" id="SM00530">
    <property type="entry name" value="HTH_XRE"/>
    <property type="match status" value="1"/>
</dbReference>
<evidence type="ECO:0000256" key="1">
    <source>
        <dbReference type="SAM" id="MobiDB-lite"/>
    </source>
</evidence>
<dbReference type="RefSeq" id="WP_136384831.1">
    <property type="nucleotide sequence ID" value="NZ_SSOD01000006.1"/>
</dbReference>
<protein>
    <submittedName>
        <fullName evidence="3">Helix-turn-helix transcriptional regulator</fullName>
    </submittedName>
</protein>